<sequence>MNFLFGNKSLPLMYQSRGSCYRVVASLFSTQTLTLPLKEKLCDRIDLIRDPKVSILPVLDQWVTEGNSVERKELRTFNDSGRHNHSLEVPKSNAFFISS</sequence>
<name>A0A7J7DHX8_TRIWF</name>
<dbReference type="InParanoid" id="A0A7J7DHX8"/>
<evidence type="ECO:0000313" key="1">
    <source>
        <dbReference type="EMBL" id="KAF5745957.1"/>
    </source>
</evidence>
<proteinExistence type="predicted"/>
<evidence type="ECO:0000313" key="2">
    <source>
        <dbReference type="Proteomes" id="UP000593562"/>
    </source>
</evidence>
<dbReference type="Proteomes" id="UP000593562">
    <property type="component" value="Unassembled WGS sequence"/>
</dbReference>
<dbReference type="EMBL" id="JAAARO010000006">
    <property type="protein sequence ID" value="KAF5745957.1"/>
    <property type="molecule type" value="Genomic_DNA"/>
</dbReference>
<accession>A0A7J7DHX8</accession>
<reference evidence="1 2" key="1">
    <citation type="journal article" date="2020" name="Nat. Commun.">
        <title>Genome of Tripterygium wilfordii and identification of cytochrome P450 involved in triptolide biosynthesis.</title>
        <authorList>
            <person name="Tu L."/>
            <person name="Su P."/>
            <person name="Zhang Z."/>
            <person name="Gao L."/>
            <person name="Wang J."/>
            <person name="Hu T."/>
            <person name="Zhou J."/>
            <person name="Zhang Y."/>
            <person name="Zhao Y."/>
            <person name="Liu Y."/>
            <person name="Song Y."/>
            <person name="Tong Y."/>
            <person name="Lu Y."/>
            <person name="Yang J."/>
            <person name="Xu C."/>
            <person name="Jia M."/>
            <person name="Peters R.J."/>
            <person name="Huang L."/>
            <person name="Gao W."/>
        </authorList>
    </citation>
    <scope>NUCLEOTIDE SEQUENCE [LARGE SCALE GENOMIC DNA]</scope>
    <source>
        <strain evidence="2">cv. XIE 37</strain>
        <tissue evidence="1">Leaf</tissue>
    </source>
</reference>
<keyword evidence="2" id="KW-1185">Reference proteome</keyword>
<protein>
    <submittedName>
        <fullName evidence="1">Uncharacterized protein</fullName>
    </submittedName>
</protein>
<dbReference type="AlphaFoldDB" id="A0A7J7DHX8"/>
<comment type="caution">
    <text evidence="1">The sequence shown here is derived from an EMBL/GenBank/DDBJ whole genome shotgun (WGS) entry which is preliminary data.</text>
</comment>
<gene>
    <name evidence="1" type="ORF">HS088_TW06G00122</name>
</gene>
<organism evidence="1 2">
    <name type="scientific">Tripterygium wilfordii</name>
    <name type="common">Thunder God vine</name>
    <dbReference type="NCBI Taxonomy" id="458696"/>
    <lineage>
        <taxon>Eukaryota</taxon>
        <taxon>Viridiplantae</taxon>
        <taxon>Streptophyta</taxon>
        <taxon>Embryophyta</taxon>
        <taxon>Tracheophyta</taxon>
        <taxon>Spermatophyta</taxon>
        <taxon>Magnoliopsida</taxon>
        <taxon>eudicotyledons</taxon>
        <taxon>Gunneridae</taxon>
        <taxon>Pentapetalae</taxon>
        <taxon>rosids</taxon>
        <taxon>fabids</taxon>
        <taxon>Celastrales</taxon>
        <taxon>Celastraceae</taxon>
        <taxon>Tripterygium</taxon>
    </lineage>
</organism>